<accession>A0A3B1CR08</accession>
<dbReference type="InterPro" id="IPR001509">
    <property type="entry name" value="Epimerase_deHydtase"/>
</dbReference>
<keyword evidence="3" id="KW-0413">Isomerase</keyword>
<proteinExistence type="inferred from homology"/>
<dbReference type="AlphaFoldDB" id="A0A3B1CR08"/>
<evidence type="ECO:0000256" key="1">
    <source>
        <dbReference type="ARBA" id="ARBA00007637"/>
    </source>
</evidence>
<name>A0A3B1CR08_9ZZZZ</name>
<evidence type="ECO:0000259" key="2">
    <source>
        <dbReference type="Pfam" id="PF01370"/>
    </source>
</evidence>
<dbReference type="SUPFAM" id="SSF51735">
    <property type="entry name" value="NAD(P)-binding Rossmann-fold domains"/>
    <property type="match status" value="1"/>
</dbReference>
<dbReference type="Gene3D" id="3.40.50.720">
    <property type="entry name" value="NAD(P)-binding Rossmann-like Domain"/>
    <property type="match status" value="1"/>
</dbReference>
<reference evidence="3" key="1">
    <citation type="submission" date="2018-06" db="EMBL/GenBank/DDBJ databases">
        <authorList>
            <person name="Zhirakovskaya E."/>
        </authorList>
    </citation>
    <scope>NUCLEOTIDE SEQUENCE</scope>
</reference>
<dbReference type="CDD" id="cd08946">
    <property type="entry name" value="SDR_e"/>
    <property type="match status" value="1"/>
</dbReference>
<evidence type="ECO:0000313" key="3">
    <source>
        <dbReference type="EMBL" id="VAX30752.1"/>
    </source>
</evidence>
<feature type="domain" description="NAD-dependent epimerase/dehydratase" evidence="2">
    <location>
        <begin position="3"/>
        <end position="231"/>
    </location>
</feature>
<dbReference type="PANTHER" id="PTHR43000">
    <property type="entry name" value="DTDP-D-GLUCOSE 4,6-DEHYDRATASE-RELATED"/>
    <property type="match status" value="1"/>
</dbReference>
<dbReference type="InterPro" id="IPR036291">
    <property type="entry name" value="NAD(P)-bd_dom_sf"/>
</dbReference>
<dbReference type="Pfam" id="PF01370">
    <property type="entry name" value="Epimerase"/>
    <property type="match status" value="1"/>
</dbReference>
<organism evidence="3">
    <name type="scientific">hydrothermal vent metagenome</name>
    <dbReference type="NCBI Taxonomy" id="652676"/>
    <lineage>
        <taxon>unclassified sequences</taxon>
        <taxon>metagenomes</taxon>
        <taxon>ecological metagenomes</taxon>
    </lineage>
</organism>
<comment type="similarity">
    <text evidence="1">Belongs to the NAD(P)-dependent epimerase/dehydratase family.</text>
</comment>
<dbReference type="EMBL" id="UOGG01000127">
    <property type="protein sequence ID" value="VAX30752.1"/>
    <property type="molecule type" value="Genomic_DNA"/>
</dbReference>
<gene>
    <name evidence="3" type="ORF">MNBD_NITROSPINAE05-336</name>
</gene>
<sequence length="309" mass="33869">MNIALTGITGLVGSHLIKLLSAEGQNHKIRALIREESIVDHLKPYEDVDYTIGGLEDKESLANLVEDADVVIHLAHFPGPVQTADELVKVNVNGTFDLLEASKKAKVKQFVLMSACAVFGEVMPGVDDSAPMDENHPVRPSNLYGAIKSSIESFCFSYLKGRAFDVTILRPVTIYGVRPAIDKSEWFQTVDFLATNYNVDLKGSTKYVSVDSVCQAIEKVLGNKDAAGKIYHLIDSHIHNLDLGKMIAETIDSFGEAEGIMGEKGVPMSNQAAKDLGVEFKGQEGIVEYIKLLHKLQTEYGGERSVQTW</sequence>
<dbReference type="EC" id="5.1.3.2" evidence="3"/>
<dbReference type="GO" id="GO:0003978">
    <property type="term" value="F:UDP-glucose 4-epimerase activity"/>
    <property type="evidence" value="ECO:0007669"/>
    <property type="project" value="UniProtKB-EC"/>
</dbReference>
<protein>
    <submittedName>
        <fullName evidence="3">UDP-glucose 4-epimerase</fullName>
        <ecNumber evidence="3">5.1.3.2</ecNumber>
    </submittedName>
</protein>